<name>A0A165EN52_EXIGL</name>
<dbReference type="OrthoDB" id="686384at2759"/>
<feature type="domain" description="NADP-dependent oxidoreductase" evidence="2">
    <location>
        <begin position="41"/>
        <end position="344"/>
    </location>
</feature>
<dbReference type="PANTHER" id="PTHR43147">
    <property type="entry name" value="PROTEIN TAS"/>
    <property type="match status" value="1"/>
</dbReference>
<dbReference type="SUPFAM" id="SSF51430">
    <property type="entry name" value="NAD(P)-linked oxidoreductase"/>
    <property type="match status" value="1"/>
</dbReference>
<dbReference type="Gene3D" id="3.20.20.100">
    <property type="entry name" value="NADP-dependent oxidoreductase domain"/>
    <property type="match status" value="1"/>
</dbReference>
<dbReference type="Pfam" id="PF00248">
    <property type="entry name" value="Aldo_ket_red"/>
    <property type="match status" value="1"/>
</dbReference>
<evidence type="ECO:0000259" key="2">
    <source>
        <dbReference type="Pfam" id="PF00248"/>
    </source>
</evidence>
<dbReference type="InParanoid" id="A0A165EN52"/>
<dbReference type="GO" id="GO:0016491">
    <property type="term" value="F:oxidoreductase activity"/>
    <property type="evidence" value="ECO:0007669"/>
    <property type="project" value="InterPro"/>
</dbReference>
<dbReference type="Proteomes" id="UP000077266">
    <property type="component" value="Unassembled WGS sequence"/>
</dbReference>
<accession>A0A165EN52</accession>
<dbReference type="InterPro" id="IPR036812">
    <property type="entry name" value="NAD(P)_OxRdtase_dom_sf"/>
</dbReference>
<dbReference type="AlphaFoldDB" id="A0A165EN52"/>
<evidence type="ECO:0000313" key="3">
    <source>
        <dbReference type="EMBL" id="KZV87327.1"/>
    </source>
</evidence>
<dbReference type="PROSITE" id="PS00062">
    <property type="entry name" value="ALDOKETO_REDUCTASE_2"/>
    <property type="match status" value="1"/>
</dbReference>
<protein>
    <submittedName>
        <fullName evidence="3">Aldo/keto reductase</fullName>
    </submittedName>
</protein>
<dbReference type="EMBL" id="KV426129">
    <property type="protein sequence ID" value="KZV87327.1"/>
    <property type="molecule type" value="Genomic_DNA"/>
</dbReference>
<feature type="compositionally biased region" description="Polar residues" evidence="1">
    <location>
        <begin position="1"/>
        <end position="13"/>
    </location>
</feature>
<reference evidence="3 4" key="1">
    <citation type="journal article" date="2016" name="Mol. Biol. Evol.">
        <title>Comparative Genomics of Early-Diverging Mushroom-Forming Fungi Provides Insights into the Origins of Lignocellulose Decay Capabilities.</title>
        <authorList>
            <person name="Nagy L.G."/>
            <person name="Riley R."/>
            <person name="Tritt A."/>
            <person name="Adam C."/>
            <person name="Daum C."/>
            <person name="Floudas D."/>
            <person name="Sun H."/>
            <person name="Yadav J.S."/>
            <person name="Pangilinan J."/>
            <person name="Larsson K.H."/>
            <person name="Matsuura K."/>
            <person name="Barry K."/>
            <person name="Labutti K."/>
            <person name="Kuo R."/>
            <person name="Ohm R.A."/>
            <person name="Bhattacharya S.S."/>
            <person name="Shirouzu T."/>
            <person name="Yoshinaga Y."/>
            <person name="Martin F.M."/>
            <person name="Grigoriev I.V."/>
            <person name="Hibbett D.S."/>
        </authorList>
    </citation>
    <scope>NUCLEOTIDE SEQUENCE [LARGE SCALE GENOMIC DNA]</scope>
    <source>
        <strain evidence="3 4">HHB12029</strain>
    </source>
</reference>
<proteinExistence type="predicted"/>
<dbReference type="STRING" id="1314781.A0A165EN52"/>
<feature type="region of interest" description="Disordered" evidence="1">
    <location>
        <begin position="1"/>
        <end position="24"/>
    </location>
</feature>
<dbReference type="InterPro" id="IPR018170">
    <property type="entry name" value="Aldo/ket_reductase_CS"/>
</dbReference>
<dbReference type="CDD" id="cd19101">
    <property type="entry name" value="AKR_unchar"/>
    <property type="match status" value="1"/>
</dbReference>
<evidence type="ECO:0000313" key="4">
    <source>
        <dbReference type="Proteomes" id="UP000077266"/>
    </source>
</evidence>
<evidence type="ECO:0000256" key="1">
    <source>
        <dbReference type="SAM" id="MobiDB-lite"/>
    </source>
</evidence>
<gene>
    <name evidence="3" type="ORF">EXIGLDRAFT_620799</name>
</gene>
<organism evidence="3 4">
    <name type="scientific">Exidia glandulosa HHB12029</name>
    <dbReference type="NCBI Taxonomy" id="1314781"/>
    <lineage>
        <taxon>Eukaryota</taxon>
        <taxon>Fungi</taxon>
        <taxon>Dikarya</taxon>
        <taxon>Basidiomycota</taxon>
        <taxon>Agaricomycotina</taxon>
        <taxon>Agaricomycetes</taxon>
        <taxon>Auriculariales</taxon>
        <taxon>Exidiaceae</taxon>
        <taxon>Exidia</taxon>
    </lineage>
</organism>
<dbReference type="PANTHER" id="PTHR43147:SF2">
    <property type="entry name" value="NADP-DEPENDENT OXIDOREDUCTASE DOMAIN-CONTAINING PROTEIN"/>
    <property type="match status" value="1"/>
</dbReference>
<keyword evidence="4" id="KW-1185">Reference proteome</keyword>
<dbReference type="InterPro" id="IPR023210">
    <property type="entry name" value="NADP_OxRdtase_dom"/>
</dbReference>
<sequence length="365" mass="40425">MAVQSLRGQTPSVEHSRPSSKLHVPITSLPTTSLGPLACPRLFLGLWQLSSPNWGSAPEHRINEALSESALRGFTAFDMADHYGDAEVIFGNFRSNVAVSQRVTSATKWCVFKPMVVTRQAVEAAVEERLARLRLQAASVDLLQFHWQNYDDKGYLDALHHLLALRDEGKIRAIGLCNFDTEHLIEVCEALPPGSIVSNQVQFSLIDTRPLHGMCAACVKHGVKLLTYGTLCGGLLADHYLGASQPSPYASDFTPSLRKYLDMVNVWGTWDHFQLLLRTLHDIAQRHGHSVSIANVATRWVLEQDAVGAVIIGARLGVSSNLTDNSRVFQWDMTEQDKADISAVVTPEKQHRMLEFLGDCGAEYR</sequence>